<comment type="caution">
    <text evidence="2">The sequence shown here is derived from an EMBL/GenBank/DDBJ whole genome shotgun (WGS) entry which is preliminary data.</text>
</comment>
<feature type="transmembrane region" description="Helical" evidence="1">
    <location>
        <begin position="37"/>
        <end position="61"/>
    </location>
</feature>
<keyword evidence="3" id="KW-1185">Reference proteome</keyword>
<protein>
    <submittedName>
        <fullName evidence="2">Uncharacterized protein</fullName>
    </submittedName>
</protein>
<dbReference type="EMBL" id="JANBOH010000232">
    <property type="protein sequence ID" value="KAJ1643666.1"/>
    <property type="molecule type" value="Genomic_DNA"/>
</dbReference>
<evidence type="ECO:0000313" key="3">
    <source>
        <dbReference type="Proteomes" id="UP001145021"/>
    </source>
</evidence>
<dbReference type="PROSITE" id="PS51257">
    <property type="entry name" value="PROKAR_LIPOPROTEIN"/>
    <property type="match status" value="1"/>
</dbReference>
<keyword evidence="1" id="KW-1133">Transmembrane helix</keyword>
<dbReference type="AlphaFoldDB" id="A0A9W8CIZ4"/>
<name>A0A9W8CIZ4_9FUNG</name>
<evidence type="ECO:0000256" key="1">
    <source>
        <dbReference type="SAM" id="Phobius"/>
    </source>
</evidence>
<accession>A0A9W8CIZ4</accession>
<feature type="transmembrane region" description="Helical" evidence="1">
    <location>
        <begin position="81"/>
        <end position="105"/>
    </location>
</feature>
<feature type="transmembrane region" description="Helical" evidence="1">
    <location>
        <begin position="149"/>
        <end position="168"/>
    </location>
</feature>
<evidence type="ECO:0000313" key="2">
    <source>
        <dbReference type="EMBL" id="KAJ1643666.1"/>
    </source>
</evidence>
<reference evidence="2" key="1">
    <citation type="submission" date="2022-07" db="EMBL/GenBank/DDBJ databases">
        <title>Phylogenomic reconstructions and comparative analyses of Kickxellomycotina fungi.</title>
        <authorList>
            <person name="Reynolds N.K."/>
            <person name="Stajich J.E."/>
            <person name="Barry K."/>
            <person name="Grigoriev I.V."/>
            <person name="Crous P."/>
            <person name="Smith M.E."/>
        </authorList>
    </citation>
    <scope>NUCLEOTIDE SEQUENCE</scope>
    <source>
        <strain evidence="2">NBRC 105413</strain>
    </source>
</reference>
<gene>
    <name evidence="2" type="ORF">LPJ64_004574</name>
</gene>
<keyword evidence="1" id="KW-0812">Transmembrane</keyword>
<organism evidence="2 3">
    <name type="scientific">Coemansia asiatica</name>
    <dbReference type="NCBI Taxonomy" id="1052880"/>
    <lineage>
        <taxon>Eukaryota</taxon>
        <taxon>Fungi</taxon>
        <taxon>Fungi incertae sedis</taxon>
        <taxon>Zoopagomycota</taxon>
        <taxon>Kickxellomycotina</taxon>
        <taxon>Kickxellomycetes</taxon>
        <taxon>Kickxellales</taxon>
        <taxon>Kickxellaceae</taxon>
        <taxon>Coemansia</taxon>
    </lineage>
</organism>
<proteinExistence type="predicted"/>
<dbReference type="Proteomes" id="UP001145021">
    <property type="component" value="Unassembled WGS sequence"/>
</dbReference>
<keyword evidence="1" id="KW-0472">Membrane</keyword>
<feature type="transmembrane region" description="Helical" evidence="1">
    <location>
        <begin position="117"/>
        <end position="137"/>
    </location>
</feature>
<sequence>MSWLRMSLGVYSIISCHIFRIYQYHCIFQWKIRATGIYLWLPILSWSLFPFIYGILASALPENLGISVKLNDPPVCYAAKPSYFVALAFLIILLLCWVYATLLMNRVNVCFNEYRELLLVICSTVFVVIVQVVLRWVPGIGDSGFAYNTMTSMTDILIGQISFFVLVFKPASHCLFDRDEYLHVFLRTLRRENRQSEYELANGEKINRISSSLAPEQFLEENISVSSRSMAKILRADEPAALHIDSVTAFHKDLGIDLANKRMIV</sequence>